<comment type="subunit">
    <text evidence="8 9">Part of the 30S ribosomal subunit. Contacts proteins S5 and S12.</text>
</comment>
<dbReference type="Proteomes" id="UP000254029">
    <property type="component" value="Unassembled WGS sequence"/>
</dbReference>
<evidence type="ECO:0000256" key="1">
    <source>
        <dbReference type="ARBA" id="ARBA00002569"/>
    </source>
</evidence>
<evidence type="ECO:0000256" key="5">
    <source>
        <dbReference type="ARBA" id="ARBA00022980"/>
    </source>
</evidence>
<evidence type="ECO:0000313" key="15">
    <source>
        <dbReference type="Proteomes" id="UP000254029"/>
    </source>
</evidence>
<dbReference type="GeneID" id="66366356"/>
<dbReference type="Gene3D" id="3.30.1370.30">
    <property type="match status" value="1"/>
</dbReference>
<organism evidence="11 14">
    <name type="scientific">Chromobacterium violaceum</name>
    <dbReference type="NCBI Taxonomy" id="536"/>
    <lineage>
        <taxon>Bacteria</taxon>
        <taxon>Pseudomonadati</taxon>
        <taxon>Pseudomonadota</taxon>
        <taxon>Betaproteobacteria</taxon>
        <taxon>Neisseriales</taxon>
        <taxon>Chromobacteriaceae</taxon>
        <taxon>Chromobacterium</taxon>
    </lineage>
</organism>
<gene>
    <name evidence="9 12" type="primary">rpsH</name>
    <name evidence="11" type="ORF">CBW21_03050</name>
    <name evidence="12" type="ORF">NCTC8684_03405</name>
    <name evidence="13" type="ORF">NCTC9695_06045</name>
</gene>
<keyword evidence="6 9" id="KW-0687">Ribonucleoprotein</keyword>
<evidence type="ECO:0000256" key="8">
    <source>
        <dbReference type="ARBA" id="ARBA00046740"/>
    </source>
</evidence>
<evidence type="ECO:0000256" key="4">
    <source>
        <dbReference type="ARBA" id="ARBA00022884"/>
    </source>
</evidence>
<keyword evidence="5 9" id="KW-0689">Ribosomal protein</keyword>
<dbReference type="FunFam" id="3.30.1490.10:FF:000001">
    <property type="entry name" value="30S ribosomal protein S8"/>
    <property type="match status" value="1"/>
</dbReference>
<dbReference type="GO" id="GO:0005840">
    <property type="term" value="C:ribosome"/>
    <property type="evidence" value="ECO:0007669"/>
    <property type="project" value="UniProtKB-KW"/>
</dbReference>
<comment type="function">
    <text evidence="1 9">One of the primary rRNA binding proteins, it binds directly to 16S rRNA central domain where it helps coordinate assembly of the platform of the 30S subunit.</text>
</comment>
<dbReference type="GO" id="GO:0019843">
    <property type="term" value="F:rRNA binding"/>
    <property type="evidence" value="ECO:0007669"/>
    <property type="project" value="UniProtKB-UniRule"/>
</dbReference>
<dbReference type="InterPro" id="IPR035987">
    <property type="entry name" value="Ribosomal_uS8_sf"/>
</dbReference>
<keyword evidence="14" id="KW-1185">Reference proteome</keyword>
<evidence type="ECO:0000256" key="9">
    <source>
        <dbReference type="HAMAP-Rule" id="MF_01302"/>
    </source>
</evidence>
<evidence type="ECO:0000256" key="6">
    <source>
        <dbReference type="ARBA" id="ARBA00023274"/>
    </source>
</evidence>
<accession>A0A1R0MB05</accession>
<reference evidence="12 15" key="2">
    <citation type="submission" date="2018-06" db="EMBL/GenBank/DDBJ databases">
        <authorList>
            <consortium name="Pathogen Informatics"/>
            <person name="Doyle S."/>
        </authorList>
    </citation>
    <scope>NUCLEOTIDE SEQUENCE [LARGE SCALE GENOMIC DNA]</scope>
    <source>
        <strain evidence="12 15">NCTC8684</strain>
    </source>
</reference>
<comment type="similarity">
    <text evidence="2 9 10">Belongs to the universal ribosomal protein uS8 family.</text>
</comment>
<evidence type="ECO:0000313" key="16">
    <source>
        <dbReference type="Proteomes" id="UP000275777"/>
    </source>
</evidence>
<dbReference type="InterPro" id="IPR047863">
    <property type="entry name" value="Ribosomal_uS8_CS"/>
</dbReference>
<evidence type="ECO:0000256" key="10">
    <source>
        <dbReference type="RuleBase" id="RU003660"/>
    </source>
</evidence>
<dbReference type="EMBL" id="UIGR01000001">
    <property type="protein sequence ID" value="SUX34339.1"/>
    <property type="molecule type" value="Genomic_DNA"/>
</dbReference>
<dbReference type="Proteomes" id="UP000196342">
    <property type="component" value="Unassembled WGS sequence"/>
</dbReference>
<evidence type="ECO:0000313" key="11">
    <source>
        <dbReference type="EMBL" id="OVE50240.1"/>
    </source>
</evidence>
<dbReference type="SUPFAM" id="SSF56047">
    <property type="entry name" value="Ribosomal protein S8"/>
    <property type="match status" value="1"/>
</dbReference>
<dbReference type="Proteomes" id="UP000275777">
    <property type="component" value="Chromosome"/>
</dbReference>
<proteinExistence type="inferred from homology"/>
<accession>A0A202BFS1</accession>
<dbReference type="OMA" id="NSAYHDT"/>
<dbReference type="AlphaFoldDB" id="A0A1R0MB05"/>
<name>A0A1R0MB05_CHRVL</name>
<dbReference type="GO" id="GO:0006412">
    <property type="term" value="P:translation"/>
    <property type="evidence" value="ECO:0007669"/>
    <property type="project" value="UniProtKB-UniRule"/>
</dbReference>
<dbReference type="SMR" id="A0A1R0MB05"/>
<evidence type="ECO:0000256" key="7">
    <source>
        <dbReference type="ARBA" id="ARBA00035258"/>
    </source>
</evidence>
<dbReference type="PANTHER" id="PTHR11758">
    <property type="entry name" value="40S RIBOSOMAL PROTEIN S15A"/>
    <property type="match status" value="1"/>
</dbReference>
<dbReference type="Gene3D" id="3.30.1490.10">
    <property type="match status" value="1"/>
</dbReference>
<dbReference type="PROSITE" id="PS00053">
    <property type="entry name" value="RIBOSOMAL_S8"/>
    <property type="match status" value="1"/>
</dbReference>
<keyword evidence="3 9" id="KW-0699">rRNA-binding</keyword>
<evidence type="ECO:0000313" key="12">
    <source>
        <dbReference type="EMBL" id="SUX34339.1"/>
    </source>
</evidence>
<evidence type="ECO:0000313" key="13">
    <source>
        <dbReference type="EMBL" id="VEB45525.1"/>
    </source>
</evidence>
<protein>
    <recommendedName>
        <fullName evidence="7 9">Small ribosomal subunit protein uS8</fullName>
    </recommendedName>
</protein>
<keyword evidence="4 9" id="KW-0694">RNA-binding</keyword>
<dbReference type="NCBIfam" id="NF001109">
    <property type="entry name" value="PRK00136.1"/>
    <property type="match status" value="1"/>
</dbReference>
<dbReference type="GO" id="GO:0005737">
    <property type="term" value="C:cytoplasm"/>
    <property type="evidence" value="ECO:0007669"/>
    <property type="project" value="UniProtKB-ARBA"/>
</dbReference>
<evidence type="ECO:0000256" key="3">
    <source>
        <dbReference type="ARBA" id="ARBA00022730"/>
    </source>
</evidence>
<dbReference type="GO" id="GO:1990904">
    <property type="term" value="C:ribonucleoprotein complex"/>
    <property type="evidence" value="ECO:0007669"/>
    <property type="project" value="UniProtKB-KW"/>
</dbReference>
<reference evidence="11 14" key="1">
    <citation type="submission" date="2017-05" db="EMBL/GenBank/DDBJ databases">
        <title>Chromobacterium violaceum GHPS1 isolated from Hydrocarbon polluted soil in French Guiana display an awesome secondary metabolite arsenal and a battery of drug and heavy-metal-resistance and detoxification of xenobiotics proteins.</title>
        <authorList>
            <person name="Belbahri L."/>
        </authorList>
    </citation>
    <scope>NUCLEOTIDE SEQUENCE [LARGE SCALE GENOMIC DNA]</scope>
    <source>
        <strain evidence="11 14">GHPS1</strain>
    </source>
</reference>
<dbReference type="InterPro" id="IPR000630">
    <property type="entry name" value="Ribosomal_uS8"/>
</dbReference>
<dbReference type="EMBL" id="LR134182">
    <property type="protein sequence ID" value="VEB45525.1"/>
    <property type="molecule type" value="Genomic_DNA"/>
</dbReference>
<dbReference type="GO" id="GO:0003735">
    <property type="term" value="F:structural constituent of ribosome"/>
    <property type="evidence" value="ECO:0007669"/>
    <property type="project" value="InterPro"/>
</dbReference>
<dbReference type="FunFam" id="3.30.1370.30:FF:000003">
    <property type="entry name" value="30S ribosomal protein S8"/>
    <property type="match status" value="1"/>
</dbReference>
<evidence type="ECO:0000256" key="2">
    <source>
        <dbReference type="ARBA" id="ARBA00006471"/>
    </source>
</evidence>
<dbReference type="EMBL" id="NHOO01000002">
    <property type="protein sequence ID" value="OVE50240.1"/>
    <property type="molecule type" value="Genomic_DNA"/>
</dbReference>
<dbReference type="RefSeq" id="WP_011137719.1">
    <property type="nucleotide sequence ID" value="NZ_CP024028.1"/>
</dbReference>
<dbReference type="Pfam" id="PF00410">
    <property type="entry name" value="Ribosomal_S8"/>
    <property type="match status" value="1"/>
</dbReference>
<sequence>MSMHDPISDMLTRIRNGQHASKVKVSMPSSKLKIALAQVLKEEGYIEDFAIAGEEKKPVLDIQLKYYAGRPVIERIERVSRPGLRVYKGSTEIPKVMNGLGVAILSTSKGVMTDRKARAAGIGGELLCVVA</sequence>
<evidence type="ECO:0000313" key="14">
    <source>
        <dbReference type="Proteomes" id="UP000196342"/>
    </source>
</evidence>
<reference evidence="13 16" key="3">
    <citation type="submission" date="2018-12" db="EMBL/GenBank/DDBJ databases">
        <authorList>
            <consortium name="Pathogen Informatics"/>
        </authorList>
    </citation>
    <scope>NUCLEOTIDE SEQUENCE [LARGE SCALE GENOMIC DNA]</scope>
    <source>
        <strain evidence="13 16">NCTC9695</strain>
    </source>
</reference>
<dbReference type="HAMAP" id="MF_01302_B">
    <property type="entry name" value="Ribosomal_uS8_B"/>
    <property type="match status" value="1"/>
</dbReference>